<dbReference type="CDD" id="cd02910">
    <property type="entry name" value="cupin_Yhhw_N"/>
    <property type="match status" value="1"/>
</dbReference>
<dbReference type="Pfam" id="PF17954">
    <property type="entry name" value="Pirin_C_2"/>
    <property type="match status" value="1"/>
</dbReference>
<protein>
    <submittedName>
        <fullName evidence="6">Pirin family protein</fullName>
    </submittedName>
</protein>
<dbReference type="InterPro" id="IPR003829">
    <property type="entry name" value="Pirin_N_dom"/>
</dbReference>
<dbReference type="AlphaFoldDB" id="A0A942Y7S5"/>
<dbReference type="EMBL" id="JAGYPE020000001">
    <property type="protein sequence ID" value="MCH6264180.1"/>
    <property type="molecule type" value="Genomic_DNA"/>
</dbReference>
<reference evidence="6" key="1">
    <citation type="submission" date="2021-05" db="EMBL/GenBank/DDBJ databases">
        <title>Novel Bacillus species.</title>
        <authorList>
            <person name="Liu G."/>
        </authorList>
    </citation>
    <scope>NUCLEOTIDE SEQUENCE</scope>
    <source>
        <strain evidence="6 8">FJAT-50051</strain>
    </source>
</reference>
<dbReference type="PANTHER" id="PTHR43212:SF3">
    <property type="entry name" value="QUERCETIN 2,3-DIOXYGENASE"/>
    <property type="match status" value="1"/>
</dbReference>
<evidence type="ECO:0000313" key="7">
    <source>
        <dbReference type="EMBL" id="MCH6264180.1"/>
    </source>
</evidence>
<dbReference type="Gene3D" id="2.60.120.10">
    <property type="entry name" value="Jelly Rolls"/>
    <property type="match status" value="2"/>
</dbReference>
<feature type="binding site" evidence="2">
    <location>
        <position position="101"/>
    </location>
    <ligand>
        <name>Fe cation</name>
        <dbReference type="ChEBI" id="CHEBI:24875"/>
    </ligand>
</feature>
<feature type="binding site" evidence="2">
    <location>
        <position position="59"/>
    </location>
    <ligand>
        <name>Fe cation</name>
        <dbReference type="ChEBI" id="CHEBI:24875"/>
    </ligand>
</feature>
<dbReference type="InterPro" id="IPR012093">
    <property type="entry name" value="Pirin"/>
</dbReference>
<comment type="cofactor">
    <cofactor evidence="2">
        <name>Fe cation</name>
        <dbReference type="ChEBI" id="CHEBI:24875"/>
    </cofactor>
    <text evidence="2">Binds 1 Fe cation per subunit.</text>
</comment>
<evidence type="ECO:0000256" key="1">
    <source>
        <dbReference type="ARBA" id="ARBA00008416"/>
    </source>
</evidence>
<dbReference type="PIRSF" id="PIRSF006232">
    <property type="entry name" value="Pirin"/>
    <property type="match status" value="1"/>
</dbReference>
<evidence type="ECO:0000256" key="3">
    <source>
        <dbReference type="RuleBase" id="RU003457"/>
    </source>
</evidence>
<feature type="binding site" evidence="2">
    <location>
        <position position="57"/>
    </location>
    <ligand>
        <name>Fe cation</name>
        <dbReference type="ChEBI" id="CHEBI:24875"/>
    </ligand>
</feature>
<feature type="binding site" evidence="2">
    <location>
        <position position="103"/>
    </location>
    <ligand>
        <name>Fe cation</name>
        <dbReference type="ChEBI" id="CHEBI:24875"/>
    </ligand>
</feature>
<evidence type="ECO:0000259" key="4">
    <source>
        <dbReference type="Pfam" id="PF02678"/>
    </source>
</evidence>
<dbReference type="Proteomes" id="UP000677265">
    <property type="component" value="Unassembled WGS sequence"/>
</dbReference>
<comment type="similarity">
    <text evidence="1 3">Belongs to the pirin family.</text>
</comment>
<feature type="domain" description="Quercetin 2,3-dioxygenase C-terminal cupin" evidence="5">
    <location>
        <begin position="147"/>
        <end position="229"/>
    </location>
</feature>
<dbReference type="SUPFAM" id="SSF51182">
    <property type="entry name" value="RmlC-like cupins"/>
    <property type="match status" value="1"/>
</dbReference>
<gene>
    <name evidence="7" type="ORF">KHB02_001395</name>
    <name evidence="6" type="ORF">KHB02_04200</name>
</gene>
<evidence type="ECO:0000256" key="2">
    <source>
        <dbReference type="PIRSR" id="PIRSR006232-1"/>
    </source>
</evidence>
<evidence type="ECO:0000259" key="5">
    <source>
        <dbReference type="Pfam" id="PF17954"/>
    </source>
</evidence>
<dbReference type="RefSeq" id="WP_213140558.1">
    <property type="nucleotide sequence ID" value="NZ_JAGYPE020000001.1"/>
</dbReference>
<dbReference type="InterPro" id="IPR041602">
    <property type="entry name" value="Quercetinase_C"/>
</dbReference>
<sequence>MLRKLDNEKMGRSNLGWLNSIFHFSFAEYYNPKNIHFGQLRVINDDLVAPGTGFNLHPHKEMEIVSYVVNGDLTHGDSMGNKNTVTRGHVQYMSAGTGVFHSEHNLGSETLRFLQIWILPDRAGYEPNYGDYRFNWEDRHNQWLHMVSSKEGDAPIKINQDANIYSLELEAGKEISFPVSAGRQAYLVQIEGSSTINDLSLNTRDAMEIVEEDIQIKANETSHLLLIEMKKD</sequence>
<accession>A0A942Y7S5</accession>
<name>A0A942Y7S5_9BACI</name>
<dbReference type="InterPro" id="IPR014710">
    <property type="entry name" value="RmlC-like_jellyroll"/>
</dbReference>
<evidence type="ECO:0000313" key="8">
    <source>
        <dbReference type="Proteomes" id="UP000677265"/>
    </source>
</evidence>
<keyword evidence="2" id="KW-0479">Metal-binding</keyword>
<comment type="caution">
    <text evidence="6">The sequence shown here is derived from an EMBL/GenBank/DDBJ whole genome shotgun (WGS) entry which is preliminary data.</text>
</comment>
<keyword evidence="2" id="KW-0408">Iron</keyword>
<organism evidence="6">
    <name type="scientific">Neobacillus citreus</name>
    <dbReference type="NCBI Taxonomy" id="2833578"/>
    <lineage>
        <taxon>Bacteria</taxon>
        <taxon>Bacillati</taxon>
        <taxon>Bacillota</taxon>
        <taxon>Bacilli</taxon>
        <taxon>Bacillales</taxon>
        <taxon>Bacillaceae</taxon>
        <taxon>Neobacillus</taxon>
    </lineage>
</organism>
<evidence type="ECO:0000313" key="6">
    <source>
        <dbReference type="EMBL" id="MBS4180593.1"/>
    </source>
</evidence>
<dbReference type="Pfam" id="PF02678">
    <property type="entry name" value="Pirin"/>
    <property type="match status" value="1"/>
</dbReference>
<feature type="domain" description="Pirin N-terminal" evidence="4">
    <location>
        <begin position="14"/>
        <end position="118"/>
    </location>
</feature>
<dbReference type="PANTHER" id="PTHR43212">
    <property type="entry name" value="QUERCETIN 2,3-DIOXYGENASE"/>
    <property type="match status" value="1"/>
</dbReference>
<keyword evidence="8" id="KW-1185">Reference proteome</keyword>
<proteinExistence type="inferred from homology"/>
<dbReference type="InterPro" id="IPR011051">
    <property type="entry name" value="RmlC_Cupin_sf"/>
</dbReference>
<dbReference type="EMBL" id="JAGYPE010000001">
    <property type="protein sequence ID" value="MBS4180593.1"/>
    <property type="molecule type" value="Genomic_DNA"/>
</dbReference>
<dbReference type="GO" id="GO:0046872">
    <property type="term" value="F:metal ion binding"/>
    <property type="evidence" value="ECO:0007669"/>
    <property type="project" value="UniProtKB-KW"/>
</dbReference>